<protein>
    <submittedName>
        <fullName evidence="1">Uncharacterized protein</fullName>
    </submittedName>
</protein>
<accession>A0ABS1NFR3</accession>
<reference evidence="1 2" key="1">
    <citation type="submission" date="2021-01" db="EMBL/GenBank/DDBJ databases">
        <title>WGS of actinomycetes isolated from Thailand.</title>
        <authorList>
            <person name="Thawai C."/>
        </authorList>
    </citation>
    <scope>NUCLEOTIDE SEQUENCE [LARGE SCALE GENOMIC DNA]</scope>
    <source>
        <strain evidence="1 2">CA1R205</strain>
    </source>
</reference>
<evidence type="ECO:0000313" key="2">
    <source>
        <dbReference type="Proteomes" id="UP000634229"/>
    </source>
</evidence>
<proteinExistence type="predicted"/>
<organism evidence="1 2">
    <name type="scientific">Streptomyces coffeae</name>
    <dbReference type="NCBI Taxonomy" id="621382"/>
    <lineage>
        <taxon>Bacteria</taxon>
        <taxon>Bacillati</taxon>
        <taxon>Actinomycetota</taxon>
        <taxon>Actinomycetes</taxon>
        <taxon>Kitasatosporales</taxon>
        <taxon>Streptomycetaceae</taxon>
        <taxon>Streptomyces</taxon>
    </lineage>
</organism>
<name>A0ABS1NFR3_9ACTN</name>
<sequence>MRNTTNPGASGYPVFVEPFDADTRYRRVRLRGLGCEPLEREEFEPTVRRAFPDIDFDDPEQVHWADRPGQWPAWHPGEA</sequence>
<keyword evidence="2" id="KW-1185">Reference proteome</keyword>
<dbReference type="EMBL" id="JAERRF010000010">
    <property type="protein sequence ID" value="MBL1098774.1"/>
    <property type="molecule type" value="Genomic_DNA"/>
</dbReference>
<dbReference type="Proteomes" id="UP000634229">
    <property type="component" value="Unassembled WGS sequence"/>
</dbReference>
<comment type="caution">
    <text evidence="1">The sequence shown here is derived from an EMBL/GenBank/DDBJ whole genome shotgun (WGS) entry which is preliminary data.</text>
</comment>
<dbReference type="RefSeq" id="WP_201876178.1">
    <property type="nucleotide sequence ID" value="NZ_JAERRF010000010.1"/>
</dbReference>
<gene>
    <name evidence="1" type="ORF">JK363_19315</name>
</gene>
<evidence type="ECO:0000313" key="1">
    <source>
        <dbReference type="EMBL" id="MBL1098774.1"/>
    </source>
</evidence>